<dbReference type="InterPro" id="IPR041664">
    <property type="entry name" value="AAA_16"/>
</dbReference>
<comment type="similarity">
    <text evidence="2">Belongs to the ORC5 family.</text>
</comment>
<dbReference type="OrthoDB" id="365981at2759"/>
<evidence type="ECO:0000259" key="8">
    <source>
        <dbReference type="Pfam" id="PF14630"/>
    </source>
</evidence>
<evidence type="ECO:0000313" key="10">
    <source>
        <dbReference type="EMBL" id="ANZ74556.1"/>
    </source>
</evidence>
<evidence type="ECO:0000256" key="3">
    <source>
        <dbReference type="ARBA" id="ARBA00022705"/>
    </source>
</evidence>
<dbReference type="EMBL" id="CP014584">
    <property type="protein sequence ID" value="ANZ74556.1"/>
    <property type="molecule type" value="Genomic_DNA"/>
</dbReference>
<dbReference type="SUPFAM" id="SSF52540">
    <property type="entry name" value="P-loop containing nucleoside triphosphate hydrolases"/>
    <property type="match status" value="1"/>
</dbReference>
<keyword evidence="11" id="KW-1185">Reference proteome</keyword>
<name>A0A1B2J980_PICPA</name>
<organism evidence="10 11">
    <name type="scientific">Komagataella pastoris</name>
    <name type="common">Yeast</name>
    <name type="synonym">Pichia pastoris</name>
    <dbReference type="NCBI Taxonomy" id="4922"/>
    <lineage>
        <taxon>Eukaryota</taxon>
        <taxon>Fungi</taxon>
        <taxon>Dikarya</taxon>
        <taxon>Ascomycota</taxon>
        <taxon>Saccharomycotina</taxon>
        <taxon>Pichiomycetes</taxon>
        <taxon>Pichiales</taxon>
        <taxon>Pichiaceae</taxon>
        <taxon>Komagataella</taxon>
    </lineage>
</organism>
<feature type="domain" description="Orc1-like AAA ATPase" evidence="7">
    <location>
        <begin position="3"/>
        <end position="145"/>
    </location>
</feature>
<evidence type="ECO:0000259" key="9">
    <source>
        <dbReference type="Pfam" id="PF21639"/>
    </source>
</evidence>
<gene>
    <name evidence="10" type="ORF">ATY40_BA7501782</name>
</gene>
<feature type="domain" description="Origin recognition complex subunit 5 C-terminal" evidence="8">
    <location>
        <begin position="328"/>
        <end position="459"/>
    </location>
</feature>
<evidence type="ECO:0000256" key="6">
    <source>
        <dbReference type="ARBA" id="ARBA00023242"/>
    </source>
</evidence>
<evidence type="ECO:0000256" key="1">
    <source>
        <dbReference type="ARBA" id="ARBA00004123"/>
    </source>
</evidence>
<keyword evidence="6" id="KW-0539">Nucleus</keyword>
<keyword evidence="4" id="KW-0547">Nucleotide-binding</keyword>
<dbReference type="GO" id="GO:0003688">
    <property type="term" value="F:DNA replication origin binding"/>
    <property type="evidence" value="ECO:0007669"/>
    <property type="project" value="TreeGrafter"/>
</dbReference>
<comment type="subcellular location">
    <subcellularLocation>
        <location evidence="1">Nucleus</location>
    </subcellularLocation>
</comment>
<evidence type="ECO:0000256" key="2">
    <source>
        <dbReference type="ARBA" id="ARBA00006269"/>
    </source>
</evidence>
<evidence type="ECO:0000259" key="7">
    <source>
        <dbReference type="Pfam" id="PF13191"/>
    </source>
</evidence>
<dbReference type="InterPro" id="IPR048866">
    <property type="entry name" value="ORC5_lid"/>
</dbReference>
<evidence type="ECO:0000256" key="4">
    <source>
        <dbReference type="ARBA" id="ARBA00022741"/>
    </source>
</evidence>
<sequence length="463" mass="52913">MSRDPQWQLLQCFLGGEVSFNNVILQGGSGVGKSFLLNKFLETKQDSIIVQINCETCLSTEMIMQRILNCIYELDFDFKGKYTAGEVRQTNPASTCHDINSFIDTLIQVIQNGLHKQIIIILEKFDECLEDTESFLLALSKEAEVDECLSSVHFVEVISTLIPEKLATIGIPTIYFPIYTLEETKEILKIMKQTTLENQLLQELKVALEKNVPIDEQVKIFTDEQLVSTTILKSQQQFITTFLGIIVDSFYFVLASNLKELEKIADKIWLHFKGPLIETNGRIVMGKSDAISVFRQFKSLFRPEYAIPCSVLNEEEGKALLDDDLFNLSLYDKYILLASYLASFNDPRNDLIFFSKFRDARFDKRKKPMLKKKSVKTLTPNAFSLERLLAILHAIYESEVELQTDVDLLKSLATLASQDMILKSSNDVLDGNIRWKCNVSWDIIKSIAKSVNFDITVYLQSEY</sequence>
<protein>
    <submittedName>
        <fullName evidence="10">BA75_01782T0</fullName>
    </submittedName>
</protein>
<accession>A0A1B2J980</accession>
<keyword evidence="5" id="KW-0067">ATP-binding</keyword>
<dbReference type="Pfam" id="PF13191">
    <property type="entry name" value="AAA_16"/>
    <property type="match status" value="1"/>
</dbReference>
<reference evidence="10 11" key="1">
    <citation type="submission" date="2016-02" db="EMBL/GenBank/DDBJ databases">
        <title>Comparative genomic and transcriptomic foundation for Pichia pastoris.</title>
        <authorList>
            <person name="Love K.R."/>
            <person name="Shah K.A."/>
            <person name="Whittaker C.A."/>
            <person name="Wu J."/>
            <person name="Bartlett M.C."/>
            <person name="Ma D."/>
            <person name="Leeson R.L."/>
            <person name="Priest M."/>
            <person name="Young S.K."/>
            <person name="Love J.C."/>
        </authorList>
    </citation>
    <scope>NUCLEOTIDE SEQUENCE [LARGE SCALE GENOMIC DNA]</scope>
    <source>
        <strain evidence="10 11">ATCC 28485</strain>
    </source>
</reference>
<dbReference type="PANTHER" id="PTHR12705">
    <property type="entry name" value="ORIGIN RECOGNITION COMPLEX SUBUNIT 5"/>
    <property type="match status" value="1"/>
</dbReference>
<dbReference type="InterPro" id="IPR027417">
    <property type="entry name" value="P-loop_NTPase"/>
</dbReference>
<feature type="domain" description="ORC5 lid" evidence="9">
    <location>
        <begin position="240"/>
        <end position="302"/>
    </location>
</feature>
<dbReference type="InterPro" id="IPR020796">
    <property type="entry name" value="ORC5"/>
</dbReference>
<dbReference type="PANTHER" id="PTHR12705:SF0">
    <property type="entry name" value="ORIGIN RECOGNITION COMPLEX SUBUNIT 5"/>
    <property type="match status" value="1"/>
</dbReference>
<evidence type="ECO:0000256" key="5">
    <source>
        <dbReference type="ARBA" id="ARBA00022840"/>
    </source>
</evidence>
<dbReference type="GO" id="GO:0005664">
    <property type="term" value="C:nuclear origin of replication recognition complex"/>
    <property type="evidence" value="ECO:0007669"/>
    <property type="project" value="TreeGrafter"/>
</dbReference>
<dbReference type="AlphaFoldDB" id="A0A1B2J980"/>
<dbReference type="Proteomes" id="UP000094565">
    <property type="component" value="Chromosome 1"/>
</dbReference>
<dbReference type="Pfam" id="PF14630">
    <property type="entry name" value="ORC5_C"/>
    <property type="match status" value="1"/>
</dbReference>
<keyword evidence="3" id="KW-0235">DNA replication</keyword>
<proteinExistence type="inferred from homology"/>
<dbReference type="GO" id="GO:0006270">
    <property type="term" value="P:DNA replication initiation"/>
    <property type="evidence" value="ECO:0007669"/>
    <property type="project" value="TreeGrafter"/>
</dbReference>
<evidence type="ECO:0000313" key="11">
    <source>
        <dbReference type="Proteomes" id="UP000094565"/>
    </source>
</evidence>
<dbReference type="Pfam" id="PF21639">
    <property type="entry name" value="ORC5_lid"/>
    <property type="match status" value="1"/>
</dbReference>
<dbReference type="Gene3D" id="3.40.50.300">
    <property type="entry name" value="P-loop containing nucleotide triphosphate hydrolases"/>
    <property type="match status" value="1"/>
</dbReference>
<dbReference type="InterPro" id="IPR047088">
    <property type="entry name" value="ORC5_C"/>
</dbReference>